<evidence type="ECO:0000313" key="2">
    <source>
        <dbReference type="Proteomes" id="UP001311232"/>
    </source>
</evidence>
<dbReference type="Proteomes" id="UP001311232">
    <property type="component" value="Unassembled WGS sequence"/>
</dbReference>
<protein>
    <submittedName>
        <fullName evidence="1">Uncharacterized protein</fullName>
    </submittedName>
</protein>
<organism evidence="1 2">
    <name type="scientific">Crenichthys baileyi</name>
    <name type="common">White River springfish</name>
    <dbReference type="NCBI Taxonomy" id="28760"/>
    <lineage>
        <taxon>Eukaryota</taxon>
        <taxon>Metazoa</taxon>
        <taxon>Chordata</taxon>
        <taxon>Craniata</taxon>
        <taxon>Vertebrata</taxon>
        <taxon>Euteleostomi</taxon>
        <taxon>Actinopterygii</taxon>
        <taxon>Neopterygii</taxon>
        <taxon>Teleostei</taxon>
        <taxon>Neoteleostei</taxon>
        <taxon>Acanthomorphata</taxon>
        <taxon>Ovalentaria</taxon>
        <taxon>Atherinomorphae</taxon>
        <taxon>Cyprinodontiformes</taxon>
        <taxon>Goodeidae</taxon>
        <taxon>Crenichthys</taxon>
    </lineage>
</organism>
<keyword evidence="2" id="KW-1185">Reference proteome</keyword>
<accession>A0AAV9RWP0</accession>
<dbReference type="AlphaFoldDB" id="A0AAV9RWP0"/>
<evidence type="ECO:0000313" key="1">
    <source>
        <dbReference type="EMBL" id="KAK5613467.1"/>
    </source>
</evidence>
<comment type="caution">
    <text evidence="1">The sequence shown here is derived from an EMBL/GenBank/DDBJ whole genome shotgun (WGS) entry which is preliminary data.</text>
</comment>
<name>A0AAV9RWP0_9TELE</name>
<dbReference type="EMBL" id="JAHHUM010001212">
    <property type="protein sequence ID" value="KAK5613467.1"/>
    <property type="molecule type" value="Genomic_DNA"/>
</dbReference>
<sequence length="132" mass="14830">MYNVISNVKTRYNSADLDVLSYFFMITKLTLRAQSFCYLVGKLCFSFVFSLQNFDVEEVSDSGSTVLLLAKWDGSFLTSLSFFLDALGTALQGLAVRFSAIVSLSDVLDENLFLPMVDFLKPLKLKSIIFSF</sequence>
<gene>
    <name evidence="1" type="ORF">CRENBAI_021439</name>
</gene>
<proteinExistence type="predicted"/>
<reference evidence="1 2" key="1">
    <citation type="submission" date="2021-06" db="EMBL/GenBank/DDBJ databases">
        <authorList>
            <person name="Palmer J.M."/>
        </authorList>
    </citation>
    <scope>NUCLEOTIDE SEQUENCE [LARGE SCALE GENOMIC DNA]</scope>
    <source>
        <strain evidence="1 2">MEX-2019</strain>
        <tissue evidence="1">Muscle</tissue>
    </source>
</reference>